<evidence type="ECO:0000256" key="1">
    <source>
        <dbReference type="SAM" id="MobiDB-lite"/>
    </source>
</evidence>
<protein>
    <submittedName>
        <fullName evidence="2">Uncharacterized protein</fullName>
    </submittedName>
</protein>
<dbReference type="EMBL" id="BMAT01008502">
    <property type="protein sequence ID" value="GFR86615.1"/>
    <property type="molecule type" value="Genomic_DNA"/>
</dbReference>
<proteinExistence type="predicted"/>
<gene>
    <name evidence="2" type="ORF">ElyMa_004203400</name>
</gene>
<comment type="caution">
    <text evidence="2">The sequence shown here is derived from an EMBL/GenBank/DDBJ whole genome shotgun (WGS) entry which is preliminary data.</text>
</comment>
<feature type="region of interest" description="Disordered" evidence="1">
    <location>
        <begin position="14"/>
        <end position="82"/>
    </location>
</feature>
<sequence>MPLTAWLLRKTSAHDTDARGTNGQVIYQPTRPPMHRSGSVPSGHTHSMDASDHYVSSGHSDTYPYHCPNVGDGPVIVHTNDR</sequence>
<evidence type="ECO:0000313" key="3">
    <source>
        <dbReference type="Proteomes" id="UP000762676"/>
    </source>
</evidence>
<name>A0AAV4GQJ0_9GAST</name>
<organism evidence="2 3">
    <name type="scientific">Elysia marginata</name>
    <dbReference type="NCBI Taxonomy" id="1093978"/>
    <lineage>
        <taxon>Eukaryota</taxon>
        <taxon>Metazoa</taxon>
        <taxon>Spiralia</taxon>
        <taxon>Lophotrochozoa</taxon>
        <taxon>Mollusca</taxon>
        <taxon>Gastropoda</taxon>
        <taxon>Heterobranchia</taxon>
        <taxon>Euthyneura</taxon>
        <taxon>Panpulmonata</taxon>
        <taxon>Sacoglossa</taxon>
        <taxon>Placobranchoidea</taxon>
        <taxon>Plakobranchidae</taxon>
        <taxon>Elysia</taxon>
    </lineage>
</organism>
<evidence type="ECO:0000313" key="2">
    <source>
        <dbReference type="EMBL" id="GFR86615.1"/>
    </source>
</evidence>
<dbReference type="AlphaFoldDB" id="A0AAV4GQJ0"/>
<reference evidence="2 3" key="1">
    <citation type="journal article" date="2021" name="Elife">
        <title>Chloroplast acquisition without the gene transfer in kleptoplastic sea slugs, Plakobranchus ocellatus.</title>
        <authorList>
            <person name="Maeda T."/>
            <person name="Takahashi S."/>
            <person name="Yoshida T."/>
            <person name="Shimamura S."/>
            <person name="Takaki Y."/>
            <person name="Nagai Y."/>
            <person name="Toyoda A."/>
            <person name="Suzuki Y."/>
            <person name="Arimoto A."/>
            <person name="Ishii H."/>
            <person name="Satoh N."/>
            <person name="Nishiyama T."/>
            <person name="Hasebe M."/>
            <person name="Maruyama T."/>
            <person name="Minagawa J."/>
            <person name="Obokata J."/>
            <person name="Shigenobu S."/>
        </authorList>
    </citation>
    <scope>NUCLEOTIDE SEQUENCE [LARGE SCALE GENOMIC DNA]</scope>
</reference>
<keyword evidence="3" id="KW-1185">Reference proteome</keyword>
<dbReference type="Proteomes" id="UP000762676">
    <property type="component" value="Unassembled WGS sequence"/>
</dbReference>
<accession>A0AAV4GQJ0</accession>